<evidence type="ECO:0000313" key="2">
    <source>
        <dbReference type="EMBL" id="CAF1405511.1"/>
    </source>
</evidence>
<dbReference type="AlphaFoldDB" id="A0A815LNB4"/>
<accession>A0A815LNB4</accession>
<dbReference type="Gene3D" id="3.40.630.30">
    <property type="match status" value="1"/>
</dbReference>
<dbReference type="SUPFAM" id="SSF55729">
    <property type="entry name" value="Acyl-CoA N-acyltransferases (Nat)"/>
    <property type="match status" value="1"/>
</dbReference>
<comment type="caution">
    <text evidence="2">The sequence shown here is derived from an EMBL/GenBank/DDBJ whole genome shotgun (WGS) entry which is preliminary data.</text>
</comment>
<dbReference type="InterPro" id="IPR016181">
    <property type="entry name" value="Acyl_CoA_acyltransferase"/>
</dbReference>
<proteinExistence type="predicted"/>
<reference evidence="2" key="1">
    <citation type="submission" date="2021-02" db="EMBL/GenBank/DDBJ databases">
        <authorList>
            <person name="Nowell W R."/>
        </authorList>
    </citation>
    <scope>NUCLEOTIDE SEQUENCE</scope>
</reference>
<keyword evidence="3" id="KW-1185">Reference proteome</keyword>
<protein>
    <recommendedName>
        <fullName evidence="4">N-acetyltransferase domain-containing protein</fullName>
    </recommendedName>
</protein>
<dbReference type="EMBL" id="CAJNOI010000156">
    <property type="protein sequence ID" value="CAF1138921.1"/>
    <property type="molecule type" value="Genomic_DNA"/>
</dbReference>
<gene>
    <name evidence="1" type="ORF">BJG266_LOCUS23433</name>
    <name evidence="2" type="ORF">QVE165_LOCUS37089</name>
</gene>
<evidence type="ECO:0008006" key="4">
    <source>
        <dbReference type="Google" id="ProtNLM"/>
    </source>
</evidence>
<evidence type="ECO:0000313" key="1">
    <source>
        <dbReference type="EMBL" id="CAF1138921.1"/>
    </source>
</evidence>
<evidence type="ECO:0000313" key="3">
    <source>
        <dbReference type="Proteomes" id="UP000663832"/>
    </source>
</evidence>
<dbReference type="OrthoDB" id="9977091at2759"/>
<dbReference type="Proteomes" id="UP000663877">
    <property type="component" value="Unassembled WGS sequence"/>
</dbReference>
<sequence>MADDEYTYEVIDNERDARLCAQLIAEQFTNRHPITVFDRITTNSFFDQYSWPLLANVLDERLSFLARHRSSGEIIGAVVAGDLYLFQKKYPYDLSHPAKAIAISDLYDELNDIFIRRDFNQELKPNMVLQIPIIAVRSEHSGNGVASQLHAVMFDRARDTKGFQYAFVRATNPIIRHIYVNKMGGRELTLVDPTTWRWKKKVDRLLYPYNDYRDEFIANILIKLIAEQDMSTV</sequence>
<dbReference type="Proteomes" id="UP000663832">
    <property type="component" value="Unassembled WGS sequence"/>
</dbReference>
<dbReference type="EMBL" id="CAJNOM010000380">
    <property type="protein sequence ID" value="CAF1405511.1"/>
    <property type="molecule type" value="Genomic_DNA"/>
</dbReference>
<name>A0A815LNB4_9BILA</name>
<organism evidence="2 3">
    <name type="scientific">Adineta steineri</name>
    <dbReference type="NCBI Taxonomy" id="433720"/>
    <lineage>
        <taxon>Eukaryota</taxon>
        <taxon>Metazoa</taxon>
        <taxon>Spiralia</taxon>
        <taxon>Gnathifera</taxon>
        <taxon>Rotifera</taxon>
        <taxon>Eurotatoria</taxon>
        <taxon>Bdelloidea</taxon>
        <taxon>Adinetida</taxon>
        <taxon>Adinetidae</taxon>
        <taxon>Adineta</taxon>
    </lineage>
</organism>